<evidence type="ECO:0000259" key="3">
    <source>
        <dbReference type="PROSITE" id="PS51900"/>
    </source>
</evidence>
<evidence type="ECO:0000256" key="1">
    <source>
        <dbReference type="ARBA" id="ARBA00023125"/>
    </source>
</evidence>
<organism evidence="4 5">
    <name type="scientific">Actinomadura graeca</name>
    <dbReference type="NCBI Taxonomy" id="2750812"/>
    <lineage>
        <taxon>Bacteria</taxon>
        <taxon>Bacillati</taxon>
        <taxon>Actinomycetota</taxon>
        <taxon>Actinomycetes</taxon>
        <taxon>Streptosporangiales</taxon>
        <taxon>Thermomonosporaceae</taxon>
        <taxon>Actinomadura</taxon>
    </lineage>
</organism>
<evidence type="ECO:0000256" key="2">
    <source>
        <dbReference type="PROSITE-ProRule" id="PRU01248"/>
    </source>
</evidence>
<dbReference type="EMBL" id="CP059572">
    <property type="protein sequence ID" value="QXJ25808.1"/>
    <property type="molecule type" value="Genomic_DNA"/>
</dbReference>
<dbReference type="PROSITE" id="PS51900">
    <property type="entry name" value="CB"/>
    <property type="match status" value="1"/>
</dbReference>
<dbReference type="Proteomes" id="UP001049518">
    <property type="component" value="Chromosome"/>
</dbReference>
<keyword evidence="1 2" id="KW-0238">DNA-binding</keyword>
<gene>
    <name evidence="4" type="ORF">AGRA3207_007363</name>
</gene>
<protein>
    <submittedName>
        <fullName evidence="4">Site-specific integrase</fullName>
    </submittedName>
</protein>
<dbReference type="RefSeq" id="WP_231332004.1">
    <property type="nucleotide sequence ID" value="NZ_CP059572.1"/>
</dbReference>
<dbReference type="InterPro" id="IPR044068">
    <property type="entry name" value="CB"/>
</dbReference>
<dbReference type="InterPro" id="IPR011010">
    <property type="entry name" value="DNA_brk_join_enz"/>
</dbReference>
<dbReference type="InterPro" id="IPR010998">
    <property type="entry name" value="Integrase_recombinase_N"/>
</dbReference>
<feature type="domain" description="Core-binding (CB)" evidence="3">
    <location>
        <begin position="12"/>
        <end position="91"/>
    </location>
</feature>
<dbReference type="InterPro" id="IPR004107">
    <property type="entry name" value="Integrase_SAM-like_N"/>
</dbReference>
<dbReference type="Gene3D" id="1.10.150.130">
    <property type="match status" value="1"/>
</dbReference>
<keyword evidence="5" id="KW-1185">Reference proteome</keyword>
<proteinExistence type="predicted"/>
<sequence length="169" mass="18890">MCGRAVVPLADTALGEAAAAFLVRRDLDADTLRSYGQMLRRLRRELGETAPLAQVTADQADAVFTAAWNEAAPRTWNRHRSALRWFTTWAADRSWVTTDLAALIERRPEKRDRTRAIDRRTVEALLAVLTMEVGNGAARSDDLEMREGLRVRCGLRHLHRTPGGPHAPP</sequence>
<evidence type="ECO:0000313" key="5">
    <source>
        <dbReference type="Proteomes" id="UP001049518"/>
    </source>
</evidence>
<name>A0ABX8RA00_9ACTN</name>
<dbReference type="Pfam" id="PF02899">
    <property type="entry name" value="Phage_int_SAM_1"/>
    <property type="match status" value="1"/>
</dbReference>
<reference evidence="4" key="1">
    <citation type="submission" date="2020-07" db="EMBL/GenBank/DDBJ databases">
        <authorList>
            <person name="Tarantini F.S."/>
            <person name="Hong K.W."/>
            <person name="Chan K.G."/>
        </authorList>
    </citation>
    <scope>NUCLEOTIDE SEQUENCE</scope>
    <source>
        <strain evidence="4">32-07</strain>
    </source>
</reference>
<dbReference type="SUPFAM" id="SSF56349">
    <property type="entry name" value="DNA breaking-rejoining enzymes"/>
    <property type="match status" value="1"/>
</dbReference>
<accession>A0ABX8RA00</accession>
<evidence type="ECO:0000313" key="4">
    <source>
        <dbReference type="EMBL" id="QXJ25808.1"/>
    </source>
</evidence>